<reference evidence="9" key="1">
    <citation type="journal article" date="2020" name="J Insects Food Feed">
        <title>The yellow mealworm (Tenebrio molitor) genome: a resource for the emerging insects as food and feed industry.</title>
        <authorList>
            <person name="Eriksson T."/>
            <person name="Andere A."/>
            <person name="Kelstrup H."/>
            <person name="Emery V."/>
            <person name="Picard C."/>
        </authorList>
    </citation>
    <scope>NUCLEOTIDE SEQUENCE</scope>
    <source>
        <strain evidence="9">Stoneville</strain>
        <tissue evidence="9">Whole head</tissue>
    </source>
</reference>
<feature type="transmembrane region" description="Helical" evidence="6">
    <location>
        <begin position="202"/>
        <end position="221"/>
    </location>
</feature>
<feature type="transmembrane region" description="Helical" evidence="6">
    <location>
        <begin position="136"/>
        <end position="157"/>
    </location>
</feature>
<feature type="transmembrane region" description="Helical" evidence="6">
    <location>
        <begin position="101"/>
        <end position="124"/>
    </location>
</feature>
<evidence type="ECO:0000256" key="3">
    <source>
        <dbReference type="ARBA" id="ARBA00022989"/>
    </source>
</evidence>
<comment type="caution">
    <text evidence="9">The sequence shown here is derived from an EMBL/GenBank/DDBJ whole genome shotgun (WGS) entry which is preliminary data.</text>
</comment>
<proteinExistence type="predicted"/>
<keyword evidence="2 6" id="KW-0812">Transmembrane</keyword>
<feature type="transmembrane region" description="Helical" evidence="6">
    <location>
        <begin position="70"/>
        <end position="89"/>
    </location>
</feature>
<feature type="transmembrane region" description="Helical" evidence="6">
    <location>
        <begin position="36"/>
        <end position="58"/>
    </location>
</feature>
<evidence type="ECO:0000256" key="6">
    <source>
        <dbReference type="SAM" id="Phobius"/>
    </source>
</evidence>
<keyword evidence="3 6" id="KW-1133">Transmembrane helix</keyword>
<dbReference type="EMBL" id="JABDTM020003453">
    <property type="protein sequence ID" value="KAH0822242.1"/>
    <property type="molecule type" value="Genomic_DNA"/>
</dbReference>
<keyword evidence="4 6" id="KW-0472">Membrane</keyword>
<dbReference type="GO" id="GO:0016020">
    <property type="term" value="C:membrane"/>
    <property type="evidence" value="ECO:0007669"/>
    <property type="project" value="UniProtKB-SubCell"/>
</dbReference>
<evidence type="ECO:0000256" key="5">
    <source>
        <dbReference type="ARBA" id="ARBA00023180"/>
    </source>
</evidence>
<dbReference type="PANTHER" id="PTHR48021:SF24">
    <property type="entry name" value="MAJOR FACILITATOR SUPERFAMILY (MFS) PROFILE DOMAIN-CONTAINING PROTEIN"/>
    <property type="match status" value="1"/>
</dbReference>
<evidence type="ECO:0000313" key="8">
    <source>
        <dbReference type="EMBL" id="KAH0821961.1"/>
    </source>
</evidence>
<evidence type="ECO:0000256" key="2">
    <source>
        <dbReference type="ARBA" id="ARBA00022692"/>
    </source>
</evidence>
<dbReference type="SUPFAM" id="SSF103473">
    <property type="entry name" value="MFS general substrate transporter"/>
    <property type="match status" value="1"/>
</dbReference>
<feature type="domain" description="Major facilitator superfamily (MFS) profile" evidence="7">
    <location>
        <begin position="1"/>
        <end position="225"/>
    </location>
</feature>
<dbReference type="PROSITE" id="PS50850">
    <property type="entry name" value="MFS"/>
    <property type="match status" value="1"/>
</dbReference>
<dbReference type="InterPro" id="IPR020846">
    <property type="entry name" value="MFS_dom"/>
</dbReference>
<feature type="transmembrane region" description="Helical" evidence="6">
    <location>
        <begin position="169"/>
        <end position="190"/>
    </location>
</feature>
<dbReference type="PANTHER" id="PTHR48021">
    <property type="match status" value="1"/>
</dbReference>
<dbReference type="PRINTS" id="PR00171">
    <property type="entry name" value="SUGRTRNSPORT"/>
</dbReference>
<reference evidence="9" key="2">
    <citation type="submission" date="2021-08" db="EMBL/GenBank/DDBJ databases">
        <authorList>
            <person name="Eriksson T."/>
        </authorList>
    </citation>
    <scope>NUCLEOTIDE SEQUENCE</scope>
    <source>
        <strain evidence="9">Stoneville</strain>
        <tissue evidence="9">Whole head</tissue>
    </source>
</reference>
<dbReference type="InterPro" id="IPR036259">
    <property type="entry name" value="MFS_trans_sf"/>
</dbReference>
<dbReference type="AlphaFoldDB" id="A0A8J6HXA4"/>
<dbReference type="EMBL" id="JABDTM020005173">
    <property type="protein sequence ID" value="KAH0821961.1"/>
    <property type="molecule type" value="Genomic_DNA"/>
</dbReference>
<dbReference type="InterPro" id="IPR050549">
    <property type="entry name" value="MFS_Trehalose_Transporter"/>
</dbReference>
<evidence type="ECO:0000259" key="7">
    <source>
        <dbReference type="PROSITE" id="PS50850"/>
    </source>
</evidence>
<dbReference type="Gene3D" id="1.20.1250.20">
    <property type="entry name" value="MFS general substrate transporter like domains"/>
    <property type="match status" value="1"/>
</dbReference>
<accession>A0A8J6HXA4</accession>
<evidence type="ECO:0000256" key="1">
    <source>
        <dbReference type="ARBA" id="ARBA00004141"/>
    </source>
</evidence>
<name>A0A8J6HXA4_TENMO</name>
<dbReference type="InterPro" id="IPR005828">
    <property type="entry name" value="MFS_sugar_transport-like"/>
</dbReference>
<evidence type="ECO:0000256" key="4">
    <source>
        <dbReference type="ARBA" id="ARBA00023136"/>
    </source>
</evidence>
<dbReference type="Proteomes" id="UP000719412">
    <property type="component" value="Unassembled WGS sequence"/>
</dbReference>
<protein>
    <recommendedName>
        <fullName evidence="7">Major facilitator superfamily (MFS) profile domain-containing protein</fullName>
    </recommendedName>
</protein>
<dbReference type="GO" id="GO:0022857">
    <property type="term" value="F:transmembrane transporter activity"/>
    <property type="evidence" value="ECO:0007669"/>
    <property type="project" value="InterPro"/>
</dbReference>
<organism evidence="9 10">
    <name type="scientific">Tenebrio molitor</name>
    <name type="common">Yellow mealworm beetle</name>
    <dbReference type="NCBI Taxonomy" id="7067"/>
    <lineage>
        <taxon>Eukaryota</taxon>
        <taxon>Metazoa</taxon>
        <taxon>Ecdysozoa</taxon>
        <taxon>Arthropoda</taxon>
        <taxon>Hexapoda</taxon>
        <taxon>Insecta</taxon>
        <taxon>Pterygota</taxon>
        <taxon>Neoptera</taxon>
        <taxon>Endopterygota</taxon>
        <taxon>Coleoptera</taxon>
        <taxon>Polyphaga</taxon>
        <taxon>Cucujiformia</taxon>
        <taxon>Tenebrionidae</taxon>
        <taxon>Tenebrio</taxon>
    </lineage>
</organism>
<dbReference type="InterPro" id="IPR003663">
    <property type="entry name" value="Sugar/inositol_transpt"/>
</dbReference>
<sequence length="268" mass="30252">MQLNVLVKEDEQKKLEARADGGSTIREFLKPTGYKPLLIISGVFFFQQFSGIYIFLFYSVSFFEAVGTSVNPYIASILIGVIRLVMSLVNTWMLKHFSRRVLIMISATGMGISTFISGLFTYWIKNGTTQHTWIPIIFLLLYVVASMVGLLTIPWTMTAELFPLKIRSMAHSIATSIVNIIMFFAVQNYVNMESALGGSAGVQWFFSVVSFGAVIFVFVFLPETHEKKLSEIEDYFKHNTIYLGQKKKGTDDSKKNGTNEVDKLINQV</sequence>
<gene>
    <name evidence="9" type="ORF">GEV33_000549</name>
    <name evidence="8" type="ORF">GEV33_000830</name>
</gene>
<evidence type="ECO:0000313" key="9">
    <source>
        <dbReference type="EMBL" id="KAH0822242.1"/>
    </source>
</evidence>
<keyword evidence="10" id="KW-1185">Reference proteome</keyword>
<evidence type="ECO:0000313" key="10">
    <source>
        <dbReference type="Proteomes" id="UP000719412"/>
    </source>
</evidence>
<comment type="subcellular location">
    <subcellularLocation>
        <location evidence="1">Membrane</location>
        <topology evidence="1">Multi-pass membrane protein</topology>
    </subcellularLocation>
</comment>
<keyword evidence="5" id="KW-0325">Glycoprotein</keyword>
<dbReference type="Pfam" id="PF00083">
    <property type="entry name" value="Sugar_tr"/>
    <property type="match status" value="1"/>
</dbReference>